<dbReference type="InterPro" id="IPR027266">
    <property type="entry name" value="TrmE/GcvT-like"/>
</dbReference>
<dbReference type="PANTHER" id="PTHR22602:SF0">
    <property type="entry name" value="TRANSFERASE CAF17, MITOCHONDRIAL-RELATED"/>
    <property type="match status" value="1"/>
</dbReference>
<accession>A0ABW2RCI4</accession>
<evidence type="ECO:0000313" key="2">
    <source>
        <dbReference type="EMBL" id="MFC7435806.1"/>
    </source>
</evidence>
<dbReference type="PIRSF" id="PIRSF006487">
    <property type="entry name" value="GcvT"/>
    <property type="match status" value="1"/>
</dbReference>
<evidence type="ECO:0000256" key="1">
    <source>
        <dbReference type="ARBA" id="ARBA00022946"/>
    </source>
</evidence>
<protein>
    <submittedName>
        <fullName evidence="2">YgfZ/GcvT domain-containing protein</fullName>
    </submittedName>
</protein>
<dbReference type="RefSeq" id="WP_382259006.1">
    <property type="nucleotide sequence ID" value="NZ_JBHTBX010000010.1"/>
</dbReference>
<dbReference type="NCBIfam" id="TIGR03317">
    <property type="entry name" value="ygfZ_signature"/>
    <property type="match status" value="1"/>
</dbReference>
<keyword evidence="3" id="KW-1185">Reference proteome</keyword>
<dbReference type="Gene3D" id="3.30.1360.120">
    <property type="entry name" value="Probable tRNA modification gtpase trme, domain 1"/>
    <property type="match status" value="1"/>
</dbReference>
<name>A0ABW2RCI4_9BURK</name>
<evidence type="ECO:0000313" key="3">
    <source>
        <dbReference type="Proteomes" id="UP001596495"/>
    </source>
</evidence>
<dbReference type="Gene3D" id="2.40.30.160">
    <property type="match status" value="1"/>
</dbReference>
<reference evidence="3" key="1">
    <citation type="journal article" date="2019" name="Int. J. Syst. Evol. Microbiol.">
        <title>The Global Catalogue of Microorganisms (GCM) 10K type strain sequencing project: providing services to taxonomists for standard genome sequencing and annotation.</title>
        <authorList>
            <consortium name="The Broad Institute Genomics Platform"/>
            <consortium name="The Broad Institute Genome Sequencing Center for Infectious Disease"/>
            <person name="Wu L."/>
            <person name="Ma J."/>
        </authorList>
    </citation>
    <scope>NUCLEOTIDE SEQUENCE [LARGE SCALE GENOMIC DNA]</scope>
    <source>
        <strain evidence="3">CCUG 54518</strain>
    </source>
</reference>
<organism evidence="2 3">
    <name type="scientific">Hydrogenophaga bisanensis</name>
    <dbReference type="NCBI Taxonomy" id="439611"/>
    <lineage>
        <taxon>Bacteria</taxon>
        <taxon>Pseudomonadati</taxon>
        <taxon>Pseudomonadota</taxon>
        <taxon>Betaproteobacteria</taxon>
        <taxon>Burkholderiales</taxon>
        <taxon>Comamonadaceae</taxon>
        <taxon>Hydrogenophaga</taxon>
    </lineage>
</organism>
<sequence>MNSIAPSPVTPGLAFSPVHGSTRLTDWGVIRAQGEDAAKFLHGQLTQDFSLLGLSEARLAAFCTAKGRMLASFIGFKLAHDDILLVCHRDVLPATLKRLTMFVLRAKVRLTDATDAFELWGQAGDAAGGTVKAWQKLDAPPGIARIGLCPAAGQHRCLWVAPTGHDAPPGPQLSPAVWNWLEVISGVAMVSAPIVEAFVPQMLNYESVGGVNFKKGCYPGQEVVARSQFRGTLKRRAYLVVCDEPMSVGQDVFHSSDDEQPTGTVAACAASPQGNWHAVVSMQTSSAQDGSLHLGSAGGPPMRVLPLPYPLLDDI</sequence>
<dbReference type="EMBL" id="JBHTBX010000010">
    <property type="protein sequence ID" value="MFC7435806.1"/>
    <property type="molecule type" value="Genomic_DNA"/>
</dbReference>
<proteinExistence type="predicted"/>
<dbReference type="Proteomes" id="UP001596495">
    <property type="component" value="Unassembled WGS sequence"/>
</dbReference>
<comment type="caution">
    <text evidence="2">The sequence shown here is derived from an EMBL/GenBank/DDBJ whole genome shotgun (WGS) entry which is preliminary data.</text>
</comment>
<dbReference type="PANTHER" id="PTHR22602">
    <property type="entry name" value="TRANSFERASE CAF17, MITOCHONDRIAL-RELATED"/>
    <property type="match status" value="1"/>
</dbReference>
<gene>
    <name evidence="2" type="ORF">ACFQNJ_14920</name>
</gene>
<dbReference type="InterPro" id="IPR017703">
    <property type="entry name" value="YgfZ/GCV_T_CS"/>
</dbReference>
<dbReference type="SUPFAM" id="SSF103025">
    <property type="entry name" value="Folate-binding domain"/>
    <property type="match status" value="1"/>
</dbReference>
<keyword evidence="1" id="KW-0809">Transit peptide</keyword>
<dbReference type="InterPro" id="IPR045179">
    <property type="entry name" value="YgfZ/GcvT"/>
</dbReference>